<dbReference type="Proteomes" id="UP000003460">
    <property type="component" value="Unassembled WGS sequence"/>
</dbReference>
<dbReference type="InterPro" id="IPR011659">
    <property type="entry name" value="WD40"/>
</dbReference>
<dbReference type="EMBL" id="ACIJ02000030">
    <property type="protein sequence ID" value="EEX70350.1"/>
    <property type="molecule type" value="Genomic_DNA"/>
</dbReference>
<dbReference type="STRING" id="626522.GCWU000325_02804"/>
<gene>
    <name evidence="8" type="ORF">GCWU000325_02804</name>
</gene>
<keyword evidence="3 6" id="KW-0732">Signal</keyword>
<dbReference type="InterPro" id="IPR011042">
    <property type="entry name" value="6-blade_b-propeller_TolB-like"/>
</dbReference>
<keyword evidence="4 8" id="KW-0378">Hydrolase</keyword>
<evidence type="ECO:0000313" key="9">
    <source>
        <dbReference type="Proteomes" id="UP000003460"/>
    </source>
</evidence>
<dbReference type="InterPro" id="IPR029058">
    <property type="entry name" value="AB_hydrolase_fold"/>
</dbReference>
<proteinExistence type="inferred from homology"/>
<evidence type="ECO:0000256" key="6">
    <source>
        <dbReference type="SAM" id="SignalP"/>
    </source>
</evidence>
<feature type="chain" id="PRO_5002998405" evidence="6">
    <location>
        <begin position="20"/>
        <end position="714"/>
    </location>
</feature>
<evidence type="ECO:0000256" key="1">
    <source>
        <dbReference type="ARBA" id="ARBA00010040"/>
    </source>
</evidence>
<dbReference type="Gene3D" id="2.120.10.30">
    <property type="entry name" value="TolB, C-terminal domain"/>
    <property type="match status" value="2"/>
</dbReference>
<dbReference type="OrthoDB" id="9812921at2"/>
<name>C9LKN4_9BACT</name>
<dbReference type="eggNOG" id="COG0823">
    <property type="taxonomic scope" value="Bacteria"/>
</dbReference>
<dbReference type="AlphaFoldDB" id="C9LKN4"/>
<organism evidence="8 9">
    <name type="scientific">Alloprevotella tannerae ATCC 51259</name>
    <dbReference type="NCBI Taxonomy" id="626522"/>
    <lineage>
        <taxon>Bacteria</taxon>
        <taxon>Pseudomonadati</taxon>
        <taxon>Bacteroidota</taxon>
        <taxon>Bacteroidia</taxon>
        <taxon>Bacteroidales</taxon>
        <taxon>Prevotellaceae</taxon>
        <taxon>Alloprevotella</taxon>
    </lineage>
</organism>
<keyword evidence="2" id="KW-0645">Protease</keyword>
<keyword evidence="5" id="KW-0720">Serine protease</keyword>
<reference evidence="8" key="1">
    <citation type="submission" date="2009-09" db="EMBL/GenBank/DDBJ databases">
        <authorList>
            <person name="Weinstock G."/>
            <person name="Sodergren E."/>
            <person name="Clifton S."/>
            <person name="Fulton L."/>
            <person name="Fulton B."/>
            <person name="Courtney L."/>
            <person name="Fronick C."/>
            <person name="Harrison M."/>
            <person name="Strong C."/>
            <person name="Farmer C."/>
            <person name="Delahaunty K."/>
            <person name="Markovic C."/>
            <person name="Hall O."/>
            <person name="Minx P."/>
            <person name="Tomlinson C."/>
            <person name="Mitreva M."/>
            <person name="Nelson J."/>
            <person name="Hou S."/>
            <person name="Wollam A."/>
            <person name="Pepin K.H."/>
            <person name="Johnson M."/>
            <person name="Bhonagiri V."/>
            <person name="Nash W.E."/>
            <person name="Warren W."/>
            <person name="Chinwalla A."/>
            <person name="Mardis E.R."/>
            <person name="Wilson R.K."/>
        </authorList>
    </citation>
    <scope>NUCLEOTIDE SEQUENCE [LARGE SCALE GENOMIC DNA]</scope>
    <source>
        <strain evidence="8">ATCC 51259</strain>
    </source>
</reference>
<dbReference type="PANTHER" id="PTHR42776:SF13">
    <property type="entry name" value="DIPEPTIDYL-PEPTIDASE 5"/>
    <property type="match status" value="1"/>
</dbReference>
<protein>
    <submittedName>
        <fullName evidence="8">Peptidase, S9A/B/C family, catalytic domain protein</fullName>
        <ecNumber evidence="8">3.4.-.-</ecNumber>
    </submittedName>
</protein>
<dbReference type="SUPFAM" id="SSF53474">
    <property type="entry name" value="alpha/beta-Hydrolases"/>
    <property type="match status" value="1"/>
</dbReference>
<dbReference type="EC" id="3.4.-.-" evidence="8"/>
<dbReference type="eggNOG" id="COG1506">
    <property type="taxonomic scope" value="Bacteria"/>
</dbReference>
<dbReference type="HOGENOM" id="CLU_008615_0_2_10"/>
<dbReference type="PANTHER" id="PTHR42776">
    <property type="entry name" value="SERINE PEPTIDASE S9 FAMILY MEMBER"/>
    <property type="match status" value="1"/>
</dbReference>
<dbReference type="FunFam" id="3.40.50.1820:FF:000028">
    <property type="entry name" value="S9 family peptidase"/>
    <property type="match status" value="1"/>
</dbReference>
<evidence type="ECO:0000256" key="4">
    <source>
        <dbReference type="ARBA" id="ARBA00022801"/>
    </source>
</evidence>
<dbReference type="Pfam" id="PF00326">
    <property type="entry name" value="Peptidase_S9"/>
    <property type="match status" value="1"/>
</dbReference>
<dbReference type="GeneID" id="84577309"/>
<dbReference type="RefSeq" id="WP_006256635.1">
    <property type="nucleotide sequence ID" value="NZ_GG700644.1"/>
</dbReference>
<dbReference type="SUPFAM" id="SSF82171">
    <property type="entry name" value="DPP6 N-terminal domain-like"/>
    <property type="match status" value="1"/>
</dbReference>
<sequence>MSIKTLALATALIATPAVAQQVIGKVSPKLGSDLLTPEVLWSFGRIGSVNVSPNDNKAVYTVSYFSKEQNKSHSVLYAMALSNKASKLLTASSYNERGGVFVNQGKSIIFLSNASGSSQLWMMNADGSNRQQISHEKTDVNDFLVSPDNKKIIMIMDVPQHHSIQENDKDLPKASGMVINDLMYKHWDHYVTTAPHPYVADLNALGITNPIDLLAGEPYECPMEPFGGAEQLAWSPDSKQIVYTSRKKVGLKYAISTDSDIYLYDLTSRKTVNLCKPSDYKEPESTPTQSLQAQAVNHQQSDFNVGYDQNPQFSPDGRYVAWLSMARDGYESDRSRLCVYELSTGKKQYVTESFESSVNDFLWSSNSKDIYFTGVWHGVANIYATNLKGSVKKLINDIADYSLVSLSPSNKGLIAKKHSMSQADELYEVGFNGKVSQLTFENKAFYDQLTFGEVKERWVKTIDGKEEQCWVIYPPHFDPSQKYPTLLYCEGGPQSPISQFWSYRWNFQIMAAHGYIVIAPNRRGLPGYGMEWLEEISGDYTGLCMQDYLSAIDDIAKESYVDKDHLGAVGASFGGFSVYWLAGHHEGRFKALIAHDGIFNTQQQYLETEEMWFANWDLGSAPWVKDNNQMKKAFAQSPHLFVDKWTAPILCIHGQRDFRIEYTQAESAFAAAKLRGIPAQMLLLPDENHWVLKPQNGILWQRTFFRWLDKWLKN</sequence>
<evidence type="ECO:0000256" key="5">
    <source>
        <dbReference type="ARBA" id="ARBA00022825"/>
    </source>
</evidence>
<comment type="similarity">
    <text evidence="1">Belongs to the peptidase S9C family.</text>
</comment>
<comment type="caution">
    <text evidence="8">The sequence shown here is derived from an EMBL/GenBank/DDBJ whole genome shotgun (WGS) entry which is preliminary data.</text>
</comment>
<feature type="signal peptide" evidence="6">
    <location>
        <begin position="1"/>
        <end position="19"/>
    </location>
</feature>
<evidence type="ECO:0000313" key="8">
    <source>
        <dbReference type="EMBL" id="EEX70350.1"/>
    </source>
</evidence>
<evidence type="ECO:0000256" key="3">
    <source>
        <dbReference type="ARBA" id="ARBA00022729"/>
    </source>
</evidence>
<dbReference type="Pfam" id="PF07676">
    <property type="entry name" value="PD40"/>
    <property type="match status" value="3"/>
</dbReference>
<accession>C9LKN4</accession>
<evidence type="ECO:0000256" key="2">
    <source>
        <dbReference type="ARBA" id="ARBA00022670"/>
    </source>
</evidence>
<dbReference type="Gene3D" id="3.40.50.1820">
    <property type="entry name" value="alpha/beta hydrolase"/>
    <property type="match status" value="1"/>
</dbReference>
<feature type="domain" description="Peptidase S9 prolyl oligopeptidase catalytic" evidence="7">
    <location>
        <begin position="501"/>
        <end position="713"/>
    </location>
</feature>
<dbReference type="GO" id="GO:0006508">
    <property type="term" value="P:proteolysis"/>
    <property type="evidence" value="ECO:0007669"/>
    <property type="project" value="UniProtKB-KW"/>
</dbReference>
<evidence type="ECO:0000259" key="7">
    <source>
        <dbReference type="Pfam" id="PF00326"/>
    </source>
</evidence>
<dbReference type="GO" id="GO:0004252">
    <property type="term" value="F:serine-type endopeptidase activity"/>
    <property type="evidence" value="ECO:0007669"/>
    <property type="project" value="TreeGrafter"/>
</dbReference>
<keyword evidence="9" id="KW-1185">Reference proteome</keyword>
<dbReference type="InterPro" id="IPR001375">
    <property type="entry name" value="Peptidase_S9_cat"/>
</dbReference>